<dbReference type="Gene3D" id="3.90.245.10">
    <property type="entry name" value="Ribonucleoside hydrolase-like"/>
    <property type="match status" value="1"/>
</dbReference>
<dbReference type="InterPro" id="IPR001910">
    <property type="entry name" value="Inosine/uridine_hydrolase_dom"/>
</dbReference>
<evidence type="ECO:0000313" key="4">
    <source>
        <dbReference type="Proteomes" id="UP001075354"/>
    </source>
</evidence>
<protein>
    <recommendedName>
        <fullName evidence="2">Inosine/uridine-preferring nucleoside hydrolase domain-containing protein</fullName>
    </recommendedName>
</protein>
<dbReference type="InterPro" id="IPR052775">
    <property type="entry name" value="IUN_hydrolase"/>
</dbReference>
<proteinExistence type="inferred from homology"/>
<evidence type="ECO:0000313" key="3">
    <source>
        <dbReference type="EMBL" id="KAJ1521022.1"/>
    </source>
</evidence>
<name>A0AAV7X906_9NEOP</name>
<evidence type="ECO:0000256" key="1">
    <source>
        <dbReference type="ARBA" id="ARBA00009176"/>
    </source>
</evidence>
<keyword evidence="4" id="KW-1185">Reference proteome</keyword>
<accession>A0AAV7X906</accession>
<organism evidence="3 4">
    <name type="scientific">Megalurothrips usitatus</name>
    <name type="common">bean blossom thrips</name>
    <dbReference type="NCBI Taxonomy" id="439358"/>
    <lineage>
        <taxon>Eukaryota</taxon>
        <taxon>Metazoa</taxon>
        <taxon>Ecdysozoa</taxon>
        <taxon>Arthropoda</taxon>
        <taxon>Hexapoda</taxon>
        <taxon>Insecta</taxon>
        <taxon>Pterygota</taxon>
        <taxon>Neoptera</taxon>
        <taxon>Paraneoptera</taxon>
        <taxon>Thysanoptera</taxon>
        <taxon>Terebrantia</taxon>
        <taxon>Thripoidea</taxon>
        <taxon>Thripidae</taxon>
        <taxon>Megalurothrips</taxon>
    </lineage>
</organism>
<dbReference type="InterPro" id="IPR036452">
    <property type="entry name" value="Ribo_hydro-like"/>
</dbReference>
<dbReference type="EMBL" id="JAPTSV010000013">
    <property type="protein sequence ID" value="KAJ1521022.1"/>
    <property type="molecule type" value="Genomic_DNA"/>
</dbReference>
<dbReference type="AlphaFoldDB" id="A0AAV7X906"/>
<evidence type="ECO:0000259" key="2">
    <source>
        <dbReference type="Pfam" id="PF01156"/>
    </source>
</evidence>
<dbReference type="SUPFAM" id="SSF53590">
    <property type="entry name" value="Nucleoside hydrolase"/>
    <property type="match status" value="1"/>
</dbReference>
<dbReference type="Pfam" id="PF01156">
    <property type="entry name" value="IU_nuc_hydro"/>
    <property type="match status" value="1"/>
</dbReference>
<gene>
    <name evidence="3" type="ORF">ONE63_002734</name>
</gene>
<comment type="caution">
    <text evidence="3">The sequence shown here is derived from an EMBL/GenBank/DDBJ whole genome shotgun (WGS) entry which is preliminary data.</text>
</comment>
<dbReference type="Proteomes" id="UP001075354">
    <property type="component" value="Chromosome 13"/>
</dbReference>
<dbReference type="PANTHER" id="PTHR46190:SF1">
    <property type="entry name" value="SI:CH211-201H21.5"/>
    <property type="match status" value="1"/>
</dbReference>
<reference evidence="3" key="1">
    <citation type="submission" date="2022-12" db="EMBL/GenBank/DDBJ databases">
        <title>Chromosome-level genome assembly of the bean flower thrips Megalurothrips usitatus.</title>
        <authorList>
            <person name="Ma L."/>
            <person name="Liu Q."/>
            <person name="Li H."/>
            <person name="Cai W."/>
        </authorList>
    </citation>
    <scope>NUCLEOTIDE SEQUENCE</scope>
    <source>
        <strain evidence="3">Cailab_2022a</strain>
    </source>
</reference>
<feature type="domain" description="Inosine/uridine-preferring nucleoside hydrolase" evidence="2">
    <location>
        <begin position="15"/>
        <end position="337"/>
    </location>
</feature>
<sequence>MASGDRDHDLEPRLVVVDVDTGTDDAMALLLLLAADAAGEVVLKAVTCVGGNTGLGNVCRNTLRLLRAANRLDVPVFAGAEGPLVAERPITNTYHGVDGFGDLDHTDFPGDDAELDAALQEENAVVALNRIVNENPGRVSLVCLAPLTNIALAVRTYPAFRGQLRDAHIMGGNTQGLGNTTPAAEFNFGADPEAAQIVLESLACPVQLTPWETCPEHAIPLEWRLETLPALGAGGLALQLLTAADRAVNLSKAKTLWTCCDQLAVAALLRPGLVLRTLRRHLTVELAGSRTRGQAVPACVCRGGQCPPACAGPDRRLNAGAPPATILDGFDVDAFKELLVWAAARWTRPPRAPEGADDADDAAGP</sequence>
<comment type="similarity">
    <text evidence="1">Belongs to the IUNH family.</text>
</comment>
<dbReference type="PANTHER" id="PTHR46190">
    <property type="entry name" value="SI:CH211-201H21.5-RELATED"/>
    <property type="match status" value="1"/>
</dbReference>
<dbReference type="GO" id="GO:0016799">
    <property type="term" value="F:hydrolase activity, hydrolyzing N-glycosyl compounds"/>
    <property type="evidence" value="ECO:0007669"/>
    <property type="project" value="InterPro"/>
</dbReference>